<evidence type="ECO:0000313" key="6">
    <source>
        <dbReference type="Proteomes" id="UP001156905"/>
    </source>
</evidence>
<feature type="domain" description="MurNAc-LAA" evidence="4">
    <location>
        <begin position="121"/>
        <end position="270"/>
    </location>
</feature>
<sequence length="276" mass="30882">MGKAKRPSARSIVAIVVALLLPLAPIDSSHAVPKRKIVRAKPKPNAKLAPEKCEPANFRIVVDVGHTAESPGADSARNDPEFAFNLRLARLIATKLKSEGFSTTRLLVTEGRARPSLFKRVNAANDWRADLFLSIHHDAVPDKFLEEWEFEGARSHFSDRFSGHSLFVSRQNPRYAASLAFARLLGRELKAQDLTYAQQYTLPLMGRYRHDLLDKEFGVYRYDQLVVLSRTKSAAVLLEAGSIINRDEEMAMNSPERQEVIATAVAGAMKEFCEKH</sequence>
<dbReference type="Gene3D" id="3.40.630.40">
    <property type="entry name" value="Zn-dependent exopeptidases"/>
    <property type="match status" value="1"/>
</dbReference>
<evidence type="ECO:0000256" key="3">
    <source>
        <dbReference type="ARBA" id="ARBA00022801"/>
    </source>
</evidence>
<keyword evidence="3" id="KW-0378">Hydrolase</keyword>
<dbReference type="Proteomes" id="UP001156905">
    <property type="component" value="Unassembled WGS sequence"/>
</dbReference>
<dbReference type="InterPro" id="IPR050695">
    <property type="entry name" value="N-acetylmuramoyl_amidase_3"/>
</dbReference>
<proteinExistence type="predicted"/>
<dbReference type="CDD" id="cd02696">
    <property type="entry name" value="MurNAc-LAA"/>
    <property type="match status" value="1"/>
</dbReference>
<name>A0ABQ6APS4_9BRAD</name>
<evidence type="ECO:0000256" key="1">
    <source>
        <dbReference type="ARBA" id="ARBA00001561"/>
    </source>
</evidence>
<protein>
    <recommendedName>
        <fullName evidence="2">N-acetylmuramoyl-L-alanine amidase</fullName>
        <ecNumber evidence="2">3.5.1.28</ecNumber>
    </recommendedName>
</protein>
<dbReference type="RefSeq" id="WP_284261006.1">
    <property type="nucleotide sequence ID" value="NZ_BSOW01000002.1"/>
</dbReference>
<dbReference type="EC" id="3.5.1.28" evidence="2"/>
<dbReference type="PANTHER" id="PTHR30404:SF0">
    <property type="entry name" value="N-ACETYLMURAMOYL-L-ALANINE AMIDASE AMIC"/>
    <property type="match status" value="1"/>
</dbReference>
<evidence type="ECO:0000313" key="5">
    <source>
        <dbReference type="EMBL" id="GLR83945.1"/>
    </source>
</evidence>
<dbReference type="SUPFAM" id="SSF53187">
    <property type="entry name" value="Zn-dependent exopeptidases"/>
    <property type="match status" value="1"/>
</dbReference>
<dbReference type="SMART" id="SM00646">
    <property type="entry name" value="Ami_3"/>
    <property type="match status" value="1"/>
</dbReference>
<accession>A0ABQ6APS4</accession>
<dbReference type="Pfam" id="PF01520">
    <property type="entry name" value="Amidase_3"/>
    <property type="match status" value="1"/>
</dbReference>
<keyword evidence="6" id="KW-1185">Reference proteome</keyword>
<evidence type="ECO:0000259" key="4">
    <source>
        <dbReference type="SMART" id="SM00646"/>
    </source>
</evidence>
<comment type="catalytic activity">
    <reaction evidence="1">
        <text>Hydrolyzes the link between N-acetylmuramoyl residues and L-amino acid residues in certain cell-wall glycopeptides.</text>
        <dbReference type="EC" id="3.5.1.28"/>
    </reaction>
</comment>
<dbReference type="InterPro" id="IPR002508">
    <property type="entry name" value="MurNAc-LAA_cat"/>
</dbReference>
<organism evidence="5 6">
    <name type="scientific">Bradyrhizobium iriomotense</name>
    <dbReference type="NCBI Taxonomy" id="441950"/>
    <lineage>
        <taxon>Bacteria</taxon>
        <taxon>Pseudomonadati</taxon>
        <taxon>Pseudomonadota</taxon>
        <taxon>Alphaproteobacteria</taxon>
        <taxon>Hyphomicrobiales</taxon>
        <taxon>Nitrobacteraceae</taxon>
        <taxon>Bradyrhizobium</taxon>
    </lineage>
</organism>
<gene>
    <name evidence="5" type="ORF">GCM10007857_06550</name>
</gene>
<comment type="caution">
    <text evidence="5">The sequence shown here is derived from an EMBL/GenBank/DDBJ whole genome shotgun (WGS) entry which is preliminary data.</text>
</comment>
<dbReference type="PANTHER" id="PTHR30404">
    <property type="entry name" value="N-ACETYLMURAMOYL-L-ALANINE AMIDASE"/>
    <property type="match status" value="1"/>
</dbReference>
<evidence type="ECO:0000256" key="2">
    <source>
        <dbReference type="ARBA" id="ARBA00011901"/>
    </source>
</evidence>
<dbReference type="EMBL" id="BSOW01000002">
    <property type="protein sequence ID" value="GLR83945.1"/>
    <property type="molecule type" value="Genomic_DNA"/>
</dbReference>
<reference evidence="6" key="1">
    <citation type="journal article" date="2019" name="Int. J. Syst. Evol. Microbiol.">
        <title>The Global Catalogue of Microorganisms (GCM) 10K type strain sequencing project: providing services to taxonomists for standard genome sequencing and annotation.</title>
        <authorList>
            <consortium name="The Broad Institute Genomics Platform"/>
            <consortium name="The Broad Institute Genome Sequencing Center for Infectious Disease"/>
            <person name="Wu L."/>
            <person name="Ma J."/>
        </authorList>
    </citation>
    <scope>NUCLEOTIDE SEQUENCE [LARGE SCALE GENOMIC DNA]</scope>
    <source>
        <strain evidence="6">NBRC 102520</strain>
    </source>
</reference>